<feature type="domain" description="HD/PDEase" evidence="1">
    <location>
        <begin position="60"/>
        <end position="196"/>
    </location>
</feature>
<dbReference type="InterPro" id="IPR050135">
    <property type="entry name" value="dGTPase-like"/>
</dbReference>
<organism evidence="2">
    <name type="scientific">uncultured spirochete</name>
    <dbReference type="NCBI Taxonomy" id="156406"/>
    <lineage>
        <taxon>Bacteria</taxon>
        <taxon>Pseudomonadati</taxon>
        <taxon>Spirochaetota</taxon>
        <taxon>Spirochaetia</taxon>
        <taxon>Spirochaetales</taxon>
        <taxon>environmental samples</taxon>
    </lineage>
</organism>
<gene>
    <name evidence="2" type="ORF">SPIROBIBN47_140002</name>
</gene>
<dbReference type="GO" id="GO:0006203">
    <property type="term" value="P:dGTP catabolic process"/>
    <property type="evidence" value="ECO:0007669"/>
    <property type="project" value="TreeGrafter"/>
</dbReference>
<accession>A0A3P3XG07</accession>
<dbReference type="EMBL" id="FWDM01000006">
    <property type="protein sequence ID" value="SLM10366.1"/>
    <property type="molecule type" value="Genomic_DNA"/>
</dbReference>
<dbReference type="Pfam" id="PF19276">
    <property type="entry name" value="HD_assoc_2"/>
    <property type="match status" value="1"/>
</dbReference>
<sequence length="417" mass="46837">MSEISLLNALVHHFDVVVRDPVWGDVHMDAPLHALFQSKSFMVLDRIRQLGPVALVYPGATHTRKAHSLGVYYIARRMALALVEKGEIDFVSKTGLRSFLVAALCHDIGHFPYAHSLKDLPLSRHEALAGEMIVSEPLRQYVSSCGADPEQTAAIIDPDRSAGESRETLLFRSFLSGVLDPDKIDYLTRDAFYCGVPYGIQDADYIMRRLVVHDDRLAIDLKGEMSIEALIFAKYQMYRAVYWHPTVRAATAMVRKAVYLGLAEGVLQPNSLYGLDDTSFGRLMNHSKFAPFKLAREAEEKHIFRLADEHAFDEENPVHADLLDISKRIDAESTLAQAAELPETDVVIDIPERIKLETDLMVKIDDHFEAFDQRSTLFQPETVAKVAGALRTIRVYLRPQSNPDLKKIQALVQALLG</sequence>
<dbReference type="InterPro" id="IPR006674">
    <property type="entry name" value="HD_domain"/>
</dbReference>
<proteinExistence type="predicted"/>
<dbReference type="GO" id="GO:0008832">
    <property type="term" value="F:dGTPase activity"/>
    <property type="evidence" value="ECO:0007669"/>
    <property type="project" value="TreeGrafter"/>
</dbReference>
<protein>
    <recommendedName>
        <fullName evidence="1">HD/PDEase domain-containing protein</fullName>
    </recommendedName>
</protein>
<dbReference type="Gene3D" id="1.10.3210.10">
    <property type="entry name" value="Hypothetical protein af1432"/>
    <property type="match status" value="1"/>
</dbReference>
<evidence type="ECO:0000313" key="2">
    <source>
        <dbReference type="EMBL" id="SLM10366.1"/>
    </source>
</evidence>
<name>A0A3P3XG07_9SPIR</name>
<dbReference type="CDD" id="cd00077">
    <property type="entry name" value="HDc"/>
    <property type="match status" value="1"/>
</dbReference>
<dbReference type="AlphaFoldDB" id="A0A3P3XG07"/>
<evidence type="ECO:0000259" key="1">
    <source>
        <dbReference type="SMART" id="SM00471"/>
    </source>
</evidence>
<reference evidence="2" key="1">
    <citation type="submission" date="2017-02" db="EMBL/GenBank/DDBJ databases">
        <authorList>
            <person name="Regsiter A."/>
            <person name="William W."/>
        </authorList>
    </citation>
    <scope>NUCLEOTIDE SEQUENCE</scope>
    <source>
        <strain evidence="2">Bib</strain>
    </source>
</reference>
<dbReference type="SUPFAM" id="SSF109604">
    <property type="entry name" value="HD-domain/PDEase-like"/>
    <property type="match status" value="1"/>
</dbReference>
<dbReference type="Pfam" id="PF01966">
    <property type="entry name" value="HD"/>
    <property type="match status" value="1"/>
</dbReference>
<dbReference type="PANTHER" id="PTHR11373">
    <property type="entry name" value="DEOXYNUCLEOSIDE TRIPHOSPHATE TRIPHOSPHOHYDROLASE"/>
    <property type="match status" value="1"/>
</dbReference>
<dbReference type="SMART" id="SM00471">
    <property type="entry name" value="HDc"/>
    <property type="match status" value="1"/>
</dbReference>
<dbReference type="PANTHER" id="PTHR11373:SF4">
    <property type="entry name" value="DEOXYNUCLEOSIDE TRIPHOSPHATE TRIPHOSPHOHYDROLASE SAMHD1"/>
    <property type="match status" value="1"/>
</dbReference>
<dbReference type="InterPro" id="IPR003607">
    <property type="entry name" value="HD/PDEase_dom"/>
</dbReference>
<dbReference type="InterPro" id="IPR045509">
    <property type="entry name" value="HD_assoc_2"/>
</dbReference>